<reference evidence="14" key="1">
    <citation type="submission" date="2022-05" db="EMBL/GenBank/DDBJ databases">
        <title>The Musa troglodytarum L. genome provides insights into the mechanism of non-climacteric behaviour and enrichment of carotenoids.</title>
        <authorList>
            <person name="Wang J."/>
        </authorList>
    </citation>
    <scope>NUCLEOTIDE SEQUENCE</scope>
    <source>
        <tissue evidence="14">Leaf</tissue>
    </source>
</reference>
<proteinExistence type="predicted"/>
<feature type="domain" description="HTH myb-type" evidence="13">
    <location>
        <begin position="62"/>
        <end position="116"/>
    </location>
</feature>
<dbReference type="Gene3D" id="1.10.10.60">
    <property type="entry name" value="Homeodomain-like"/>
    <property type="match status" value="2"/>
</dbReference>
<protein>
    <recommendedName>
        <fullName evidence="9">Transcription factor MYB1</fullName>
    </recommendedName>
    <alternativeName>
        <fullName evidence="10">Myb-related protein 1</fullName>
    </alternativeName>
</protein>
<dbReference type="EMBL" id="CP097509">
    <property type="protein sequence ID" value="URE17563.1"/>
    <property type="molecule type" value="Genomic_DNA"/>
</dbReference>
<dbReference type="GO" id="GO:0005634">
    <property type="term" value="C:nucleus"/>
    <property type="evidence" value="ECO:0007669"/>
    <property type="project" value="UniProtKB-SubCell"/>
</dbReference>
<evidence type="ECO:0000256" key="9">
    <source>
        <dbReference type="ARBA" id="ARBA00070748"/>
    </source>
</evidence>
<dbReference type="PANTHER" id="PTHR47999">
    <property type="entry name" value="TRANSCRIPTION FACTOR MYB8-RELATED-RELATED"/>
    <property type="match status" value="1"/>
</dbReference>
<evidence type="ECO:0000256" key="11">
    <source>
        <dbReference type="SAM" id="MobiDB-lite"/>
    </source>
</evidence>
<name>A0A9E7GR28_9LILI</name>
<keyword evidence="7" id="KW-0539">Nucleus</keyword>
<dbReference type="PANTHER" id="PTHR47999:SF96">
    <property type="entry name" value="TRANSCRIPTION REPRESSOR MYB6-LIKE"/>
    <property type="match status" value="1"/>
</dbReference>
<accession>A0A9E7GR28</accession>
<keyword evidence="15" id="KW-1185">Reference proteome</keyword>
<evidence type="ECO:0000259" key="12">
    <source>
        <dbReference type="PROSITE" id="PS50090"/>
    </source>
</evidence>
<keyword evidence="3" id="KW-0805">Transcription regulation</keyword>
<sequence>MGRSSCCSREKLKKGAWSAAEDKVLRDYIRVHGEGKWGKVPKKAGLNRCPRSCRLRWLNYLRPDIKRGNISDEEEDLIIRLHNLLGNRWSLIAGRLPGRTDNEIKNYWNTVLKKKLQAQPAASTATTVMHSDRDGDATLKNEKEAEASTQCSQDGAASRHQQSGRSVQNVHCNRFNSSPAAVGDLHSDGSSMAAEECDLFDILKGLDTEELCSRYLLELDFFQLLGSTVPQDTRDWCGGGGGGGGGDSYVFFDDRLLLEGAISDTWIGGEHI</sequence>
<keyword evidence="6" id="KW-0804">Transcription</keyword>
<evidence type="ECO:0000313" key="15">
    <source>
        <dbReference type="Proteomes" id="UP001055439"/>
    </source>
</evidence>
<organism evidence="14 15">
    <name type="scientific">Musa troglodytarum</name>
    <name type="common">fe'i banana</name>
    <dbReference type="NCBI Taxonomy" id="320322"/>
    <lineage>
        <taxon>Eukaryota</taxon>
        <taxon>Viridiplantae</taxon>
        <taxon>Streptophyta</taxon>
        <taxon>Embryophyta</taxon>
        <taxon>Tracheophyta</taxon>
        <taxon>Spermatophyta</taxon>
        <taxon>Magnoliopsida</taxon>
        <taxon>Liliopsida</taxon>
        <taxon>Zingiberales</taxon>
        <taxon>Musaceae</taxon>
        <taxon>Musa</taxon>
    </lineage>
</organism>
<feature type="region of interest" description="Disordered" evidence="11">
    <location>
        <begin position="140"/>
        <end position="163"/>
    </location>
</feature>
<dbReference type="FunFam" id="1.10.10.60:FF:000015">
    <property type="entry name" value="Transcription factor RAX3"/>
    <property type="match status" value="1"/>
</dbReference>
<feature type="compositionally biased region" description="Polar residues" evidence="11">
    <location>
        <begin position="147"/>
        <end position="163"/>
    </location>
</feature>
<evidence type="ECO:0000256" key="6">
    <source>
        <dbReference type="ARBA" id="ARBA00023163"/>
    </source>
</evidence>
<evidence type="ECO:0000256" key="3">
    <source>
        <dbReference type="ARBA" id="ARBA00023015"/>
    </source>
</evidence>
<dbReference type="PROSITE" id="PS51294">
    <property type="entry name" value="HTH_MYB"/>
    <property type="match status" value="2"/>
</dbReference>
<gene>
    <name evidence="14" type="ORF">MUK42_12841</name>
</gene>
<feature type="domain" description="HTH myb-type" evidence="13">
    <location>
        <begin position="9"/>
        <end position="61"/>
    </location>
</feature>
<evidence type="ECO:0000256" key="2">
    <source>
        <dbReference type="ARBA" id="ARBA00022737"/>
    </source>
</evidence>
<dbReference type="SMART" id="SM00717">
    <property type="entry name" value="SANT"/>
    <property type="match status" value="2"/>
</dbReference>
<evidence type="ECO:0000259" key="13">
    <source>
        <dbReference type="PROSITE" id="PS51294"/>
    </source>
</evidence>
<evidence type="ECO:0000313" key="14">
    <source>
        <dbReference type="EMBL" id="URE17563.1"/>
    </source>
</evidence>
<dbReference type="FunFam" id="1.10.10.60:FF:000302">
    <property type="entry name" value="Transcription factor TT2"/>
    <property type="match status" value="1"/>
</dbReference>
<evidence type="ECO:0000256" key="10">
    <source>
        <dbReference type="ARBA" id="ARBA00080223"/>
    </source>
</evidence>
<comment type="subcellular location">
    <subcellularLocation>
        <location evidence="1">Nucleus</location>
    </subcellularLocation>
</comment>
<dbReference type="Pfam" id="PF00249">
    <property type="entry name" value="Myb_DNA-binding"/>
    <property type="match status" value="2"/>
</dbReference>
<dbReference type="InterPro" id="IPR015495">
    <property type="entry name" value="Myb_TF_plants"/>
</dbReference>
<dbReference type="InterPro" id="IPR001005">
    <property type="entry name" value="SANT/Myb"/>
</dbReference>
<evidence type="ECO:0000256" key="4">
    <source>
        <dbReference type="ARBA" id="ARBA00023125"/>
    </source>
</evidence>
<dbReference type="SUPFAM" id="SSF46689">
    <property type="entry name" value="Homeodomain-like"/>
    <property type="match status" value="1"/>
</dbReference>
<feature type="domain" description="Myb-like" evidence="12">
    <location>
        <begin position="62"/>
        <end position="112"/>
    </location>
</feature>
<evidence type="ECO:0000256" key="7">
    <source>
        <dbReference type="ARBA" id="ARBA00023242"/>
    </source>
</evidence>
<evidence type="ECO:0000256" key="8">
    <source>
        <dbReference type="ARBA" id="ARBA00060288"/>
    </source>
</evidence>
<dbReference type="InterPro" id="IPR009057">
    <property type="entry name" value="Homeodomain-like_sf"/>
</dbReference>
<evidence type="ECO:0000256" key="1">
    <source>
        <dbReference type="ARBA" id="ARBA00004123"/>
    </source>
</evidence>
<dbReference type="InterPro" id="IPR017930">
    <property type="entry name" value="Myb_dom"/>
</dbReference>
<keyword evidence="4 14" id="KW-0238">DNA-binding</keyword>
<keyword evidence="2" id="KW-0677">Repeat</keyword>
<dbReference type="PROSITE" id="PS50090">
    <property type="entry name" value="MYB_LIKE"/>
    <property type="match status" value="2"/>
</dbReference>
<dbReference type="GO" id="GO:0003677">
    <property type="term" value="F:DNA binding"/>
    <property type="evidence" value="ECO:0007669"/>
    <property type="project" value="UniProtKB-KW"/>
</dbReference>
<dbReference type="AlphaFoldDB" id="A0A9E7GR28"/>
<dbReference type="OrthoDB" id="2143914at2759"/>
<comment type="function">
    <text evidence="8">Transcription activator involved in the spatiotemporal regulation of flavonoid biosynthesis specifically in the corms of Montbretia. Activates the promoters of enzymes involved in the biosynthesis of the flavonol kaempferol and the flavonol-glycoside kaempferol-rhamnoside.</text>
</comment>
<evidence type="ECO:0000256" key="5">
    <source>
        <dbReference type="ARBA" id="ARBA00023159"/>
    </source>
</evidence>
<dbReference type="CDD" id="cd00167">
    <property type="entry name" value="SANT"/>
    <property type="match status" value="2"/>
</dbReference>
<keyword evidence="5" id="KW-0010">Activator</keyword>
<dbReference type="Proteomes" id="UP001055439">
    <property type="component" value="Chromosome 7"/>
</dbReference>
<feature type="domain" description="Myb-like" evidence="12">
    <location>
        <begin position="9"/>
        <end position="61"/>
    </location>
</feature>